<accession>A0AC35FI45</accession>
<dbReference type="WBParaSite" id="PS1159_v2.g1768.t2">
    <property type="protein sequence ID" value="PS1159_v2.g1768.t2"/>
    <property type="gene ID" value="PS1159_v2.g1768"/>
</dbReference>
<protein>
    <submittedName>
        <fullName evidence="2">Phosphoinositide phospholipase C</fullName>
    </submittedName>
</protein>
<dbReference type="Proteomes" id="UP000887580">
    <property type="component" value="Unplaced"/>
</dbReference>
<organism evidence="1 2">
    <name type="scientific">Panagrolaimus sp. PS1159</name>
    <dbReference type="NCBI Taxonomy" id="55785"/>
    <lineage>
        <taxon>Eukaryota</taxon>
        <taxon>Metazoa</taxon>
        <taxon>Ecdysozoa</taxon>
        <taxon>Nematoda</taxon>
        <taxon>Chromadorea</taxon>
        <taxon>Rhabditida</taxon>
        <taxon>Tylenchina</taxon>
        <taxon>Panagrolaimomorpha</taxon>
        <taxon>Panagrolaimoidea</taxon>
        <taxon>Panagrolaimidae</taxon>
        <taxon>Panagrolaimus</taxon>
    </lineage>
</organism>
<proteinExistence type="predicted"/>
<sequence>MSATTTRDSSVEAADRYTFGYTTELSNQETALCTAKRLRQRLQRQQSGASGRRYTGESSECSSLVGTPTDSGRCFTFSAAQRVLRNEERKPSVNQNLNEMILDAIHLDDANLVERLLISHATKPLSTSPSIGSTNTFTDLARARHGNHRRSNASSTISTHSGGRSSCAVANILHIAIAHKQKDIAELLLKTGYDPNTSALCHCKGNCTASGNIPLSSIMPRAHTNSPELCSTCSALRIVSIIDQSPLGVAVRAQSPEMIALLITYGAEVNAIDDDGNTPLMLAVRESPLSWQCLHALIIFGAEIMQKNFRGICPLDLAPELRKLQESCIESLFQTATTLPDSGANEAPEKVPRYVGSAAMRNQRRLHVDGEKFSVHSSFADRGSLCKAPLSPRPSAAPSVSTCSMLETMSSKEPNRRKSFVSLQLHRRNKTNKEYAIIDQLNWEQAWDMLRRMAANHECIQILQTCLFKFCQREIGANGAEADLFDSHLGGLMHQMVLTLLNQYQQSTPSYQKSNRRLLIGSLAQLVNFCISLLQRSGTNRQFGALSTINKIIDAALVHGLFVLPELVFHSSRLLNRTHEFHCYEFDAAPSPTMQSLWAGEETPAATHNRSFKLPQIRMRSTDLSTAFSTMQPSIIIACLHNAITMQNREAGSRSVCSPAHRWRPCGIHCNQILVARLLLFLTSYKEFRHKLCEAQTFKSLTQLLETTLDPQLLCLLLQTLSILAMDPDTHPLFLETQIDDTLVQMLLPADEYYYTNHSTKFGIFVKHHAARVLVYIGMGDRIGARVNLFQALDSLTDQPKKQQQQSSTSGSGNNANENDYILETCKTVFSSHEFSKNAMSVEGVLQKILAELAKFSNISNPSDPITEETPGTISPPSLAVEEHITPPVLEDIIKPLAEEQQLPKPSVLPTKIETTAVAAKVESPKLSPNKLEEPKIPKKRKSVREKTNVLKVPSNASSKSDKSSDKKHQHHHAPLTPENSSPTNTLTISPSMNPHIPAITATASSPSASLSQGTSPAAVSIPPSASFAIASPTPYGPFSVVSLPSIISIANLENYLCKTSLVLDSMLILRLLLHKLRWDLGLVSKRRSVITDRVTDRGEKKDSIAERNFVKSKSFDRREDSSVKSDKRYLRVQQGSRLGRRVHIRRSSSVDHLQILRPKRFSSGAKDLRAKERRKRLGTDTSSGSGRSKKTTSSSSSVHKHLPRYIQSLFRGRMGTDPCKRHSPRGDSSPDSNTSSSDAVLEFTRKLQNFPQTRRETMQQAYRARGPQDSGNSISNGETRARALGYSYLPEVEVNGASPPRSPMHGSIEGRDSGASLLSGTRRPSSPQAMPGLPLIEIRRPSKISQFEFGYFVNSPEICGTIQDVSDCAPLLLTGNSITNGSRKSSDGIFVLRKRASTIGTRIPLPKRAISRASGASDSLRVPDRESPLHLLTITEMSPDFQCVRQLLLNLILMCTEILHVVNSQVNQEDEKNMESDDRVNDEYLELQDQIISGSLPCPKEEAALLASIQLCIEENWPSNKRTQTIRRHLLKGQFGRIREMAQKIMVTPWEVDQNLYCTPPRVFSESIARKPSLGIQEQRRRSIALLRCISDQDSVMSSDLQALCLPVDLRGDRRTIKLIRERKRKLFHSRVYESEIGMKKYYIQTAKKLPAHSCKVFQVKELLHGRTLRKTIRLLCLSSSVICLLDGGSKMVLKRAHASTLQQWRVGGGVSKHQLLLEFRGHKWQLIAPSYNILKSISMTLWEIMQSTASSVIQRSFNCSIDRRLSLNGTAGSSRTASYSSNCSFPGVNGLSEEPITLFRLELERLQYILHFTEEVAFQLSMTEYQLFYGIQPLDFVRYVGCDLANIPIAENPSTVKNLVKRLSEVSSWITHVIISQPTHEERKNCLSSIIRIIDTCWNIGNFNGAIELLMGLRSDKLRPFWLSLKHEERQRYEELIDVLMPTTNSVPSMGYLEAVQRAIRMPQCRLIPFFGTFLRDLYAIVNEMPNIVVIGNENDVEKLKFLNDPNGDDHFSSSIGVAGLLNTDKTNLITVVMENLEIFHKHHRALQKQIEKQNNPEAVGNGEDPDLMEPKPYEPIQPIPNSNHGVTLIPLDSRRFDLDIIQRIQHGTTVIHYDPLSGRSVLCRLMLDSSCSTLSWHKIYYGGTKDGKENLTGVMTSVNMQNLQLPDGSRIAQSPYATLRPLGAAVTGLEEGFLRTSFIKAIESVDPYDVDIEAIYRRHSVEEMSVPVNCWTINFGCMLSDNEMLYFLAPQQVAICWMQGLQAIVRNIQEQQKNADRRVLWLKKLYLQLYSECERGDGYIADYKKIGPKPIDALQSFGGRVERWRGLNLGANPTISTSAKPAESSSSNESGAKSRLKQMTIQITRRVKGASRSASPQPTSPLVRPPSVKSQLSSQSGPPISPGYLLKPRCDTTMSESGDLDSLYTPRSRTPTSSSYGGRSIGGRSVKSWRSRGGETPNSGSISSSGAVSGLNGLSGKEYQEKPLNFPEFLEIFRLFSTRMRKDLKDLFNECIIYSTANVHGKTSREKQSPRLQSRLESITSGPTNDFIPNDVLTRNTALNMFHLNEKQLKIYNALALASIHSTGLMDTSRNSFFLTPTSLKQFICTQQMEQIEESYALKLIQEHEPDPLFRNKQLMSFEGFVRYLNDPSNFAFVPELIEPAEKDLQYPLSYYYICSSHNTYLTGHQLKGESSTEMYRQVLLTGCRCIEIDCWDGDDGLPLIYHGHTFTSKINFRPVVDIIKKSAFLTSDLPIILSIENHCSIYQQAKMAQMFKTAFGDKLVSNFLFDVDYGDNPKLPSPWQLRNKILIKNKKLIAEPSAGLQVERTRSDGNLIRRKHSRGSYDSSTIDDVEEDELDDFLDEDEPDTDEDIESSKKDRRESKESVNTFISVERKISKRILKPVESSASDYKADDEQIWIGGRPRPLGGKLPTGHQIAQELSDLVIYSQAVKFKGFTIQEKTEEVFNESTFPPTPRTRNHTVHLSATTIPPRRQKSSSQISTSDSLKSEDVGSQMLTNTRHNQNTHASCYQVTSITEASARKICRKHPFKCIQYTKDRVMRMYPGGMRIDSSNFNPISFWSCGIQMIALNYQTADVPMAVNAAMFEMNGNSGYSLKPRVLWDPTHPLYGKFNPLSKEIANTSALILQLTVLSGQYVMGNGQFCASPYLEIEIIGIPVDCCKEKTKVILRNSVNPIWNHSSTFRISFVDLAFLRIAVCDNSSNGRVVTQRVVPVKCLRPGYRHLPLRTPANQALEQSMLFLRTRFELEEHIYLHEEDGHKFPNYEPELSYQILKIDPEAQIKPLSILRKQIFVIRIQGLYNDETPVIVHAESSSTVKNVIQLALTNAGKFSENAEDYFLFEEGIVTPSEATAMGIVGAGDIEFTTTQRMLPHSSAMMDAVACWNGSTRRFQLRKKSTFQDPSGRAWISSIIKSSNSTVPGSNSASKKVGEWMEQIRERSGAVSPSSFVGISHHGTRSFDTEAIESGSMDYLEPGGLPQRAKSMGETFLLCIHNISDNAPYAIIRAGINNSAADIIKQIMVKTQRYGVDENDFVLVEELRETAGEFCRPIGGKLTSNAYRILDGDENVWKAQSRWSCAGRFLLEKKDEVDGQKGHLKSEASRKISLSNMRTTMNLPRRISRFGKSLTLTDKDLKN</sequence>
<reference evidence="2" key="1">
    <citation type="submission" date="2022-11" db="UniProtKB">
        <authorList>
            <consortium name="WormBaseParasite"/>
        </authorList>
    </citation>
    <scope>IDENTIFICATION</scope>
</reference>
<name>A0AC35FI45_9BILA</name>
<evidence type="ECO:0000313" key="2">
    <source>
        <dbReference type="WBParaSite" id="PS1159_v2.g1768.t2"/>
    </source>
</evidence>
<evidence type="ECO:0000313" key="1">
    <source>
        <dbReference type="Proteomes" id="UP000887580"/>
    </source>
</evidence>